<accession>A0A1X0P3Z1</accession>
<protein>
    <submittedName>
        <fullName evidence="1">Tbingi protein</fullName>
    </submittedName>
</protein>
<dbReference type="Proteomes" id="UP000192257">
    <property type="component" value="Unassembled WGS sequence"/>
</dbReference>
<evidence type="ECO:0000313" key="1">
    <source>
        <dbReference type="EMBL" id="ORC91289.1"/>
    </source>
</evidence>
<dbReference type="GeneID" id="39983111"/>
<name>A0A1X0P3Z1_9TRYP</name>
<dbReference type="AlphaFoldDB" id="A0A1X0P3Z1"/>
<reference evidence="1 2" key="1">
    <citation type="submission" date="2017-03" db="EMBL/GenBank/DDBJ databases">
        <title>An alternative strategy for trypanosome survival in the mammalian bloodstream revealed through genome and transcriptome analysis of the ubiquitous bovine parasite Trypanosoma (Megatrypanum) theileri.</title>
        <authorList>
            <person name="Kelly S."/>
            <person name="Ivens A."/>
            <person name="Mott A."/>
            <person name="O'Neill E."/>
            <person name="Emms D."/>
            <person name="Macleod O."/>
            <person name="Voorheis P."/>
            <person name="Matthews J."/>
            <person name="Matthews K."/>
            <person name="Carrington M."/>
        </authorList>
    </citation>
    <scope>NUCLEOTIDE SEQUENCE [LARGE SCALE GENOMIC DNA]</scope>
    <source>
        <strain evidence="1">Edinburgh</strain>
    </source>
</reference>
<evidence type="ECO:0000313" key="2">
    <source>
        <dbReference type="Proteomes" id="UP000192257"/>
    </source>
</evidence>
<dbReference type="OrthoDB" id="278055at2759"/>
<keyword evidence="2" id="KW-1185">Reference proteome</keyword>
<sequence>MVMTNHCGSLALAPQSIYAWKKAKWSRIRQMSNAQCNKRIKEKMSVHKRERLLTSTIRIATAAGVPSGGRDTAPFWAPELEEIEEKIYSCKLSVSRDRLVARRREMLKQTSHKRWKTLCNNMAVADGCCGNILKRIYAPCPLSTPAIKINNTALT</sequence>
<dbReference type="VEuPathDB" id="TriTrypDB:TM35_000062940"/>
<organism evidence="1 2">
    <name type="scientific">Trypanosoma theileri</name>
    <dbReference type="NCBI Taxonomy" id="67003"/>
    <lineage>
        <taxon>Eukaryota</taxon>
        <taxon>Discoba</taxon>
        <taxon>Euglenozoa</taxon>
        <taxon>Kinetoplastea</taxon>
        <taxon>Metakinetoplastina</taxon>
        <taxon>Trypanosomatida</taxon>
        <taxon>Trypanosomatidae</taxon>
        <taxon>Trypanosoma</taxon>
    </lineage>
</organism>
<dbReference type="EMBL" id="NBCO01000006">
    <property type="protein sequence ID" value="ORC91289.1"/>
    <property type="molecule type" value="Genomic_DNA"/>
</dbReference>
<comment type="caution">
    <text evidence="1">The sequence shown here is derived from an EMBL/GenBank/DDBJ whole genome shotgun (WGS) entry which is preliminary data.</text>
</comment>
<dbReference type="RefSeq" id="XP_028885355.1">
    <property type="nucleotide sequence ID" value="XM_029023331.1"/>
</dbReference>
<gene>
    <name evidence="1" type="ORF">TM35_000062940</name>
</gene>
<proteinExistence type="predicted"/>